<dbReference type="STRING" id="1217970.SAMN05444002_3787"/>
<organism evidence="3 4">
    <name type="scientific">Vannielia litorea</name>
    <dbReference type="NCBI Taxonomy" id="1217970"/>
    <lineage>
        <taxon>Bacteria</taxon>
        <taxon>Pseudomonadati</taxon>
        <taxon>Pseudomonadota</taxon>
        <taxon>Alphaproteobacteria</taxon>
        <taxon>Rhodobacterales</taxon>
        <taxon>Paracoccaceae</taxon>
        <taxon>Vannielia</taxon>
    </lineage>
</organism>
<dbReference type="Pfam" id="PF17963">
    <property type="entry name" value="Big_9"/>
    <property type="match status" value="1"/>
</dbReference>
<reference evidence="4" key="1">
    <citation type="submission" date="2016-11" db="EMBL/GenBank/DDBJ databases">
        <authorList>
            <person name="Varghese N."/>
            <person name="Submissions S."/>
        </authorList>
    </citation>
    <scope>NUCLEOTIDE SEQUENCE [LARGE SCALE GENOMIC DNA]</scope>
    <source>
        <strain evidence="4">DSM 29440</strain>
    </source>
</reference>
<gene>
    <name evidence="3" type="ORF">SAMN05444002_3787</name>
</gene>
<dbReference type="InterPro" id="IPR003587">
    <property type="entry name" value="Hint_dom_N"/>
</dbReference>
<evidence type="ECO:0000259" key="2">
    <source>
        <dbReference type="SMART" id="SM00306"/>
    </source>
</evidence>
<proteinExistence type="predicted"/>
<dbReference type="EMBL" id="FSRL01000002">
    <property type="protein sequence ID" value="SIO30550.1"/>
    <property type="molecule type" value="Genomic_DNA"/>
</dbReference>
<dbReference type="InterPro" id="IPR028992">
    <property type="entry name" value="Hedgehog/Intein_dom"/>
</dbReference>
<evidence type="ECO:0000256" key="1">
    <source>
        <dbReference type="SAM" id="MobiDB-lite"/>
    </source>
</evidence>
<dbReference type="SMART" id="SM00306">
    <property type="entry name" value="HintN"/>
    <property type="match status" value="1"/>
</dbReference>
<sequence length="526" mass="55811">MVAASELSINTNASAIQMANAIFGDSVQVVTASYSGSSYSSGIYSGGDSTSPGVVPGDSGVILSTGRASDFTNSSGQANQSTNTSTNTGGANNNAQFNAVAGNSTYDASYMDITFVPDGDVMTMQFVFASDEYPEYANSIYNDVFAVWVNGQYVELEVGTGNTAVTNVNDADNSNLYVDNTDDDYNTEMDGFTITMTLTMPVNAGVQNTIRIGIADTSDSNYDSNVLIAGDSIQTDLVAMTDSVTMGTNFTKTIDVLDNDISSSGATMTVTHINGVAVTAGQSVTLKTGQIITLNADGTLTVQTDGDDEEVNFTYKISDGQGHTDTGFIKLDQVPCFVAGTMIATPEGEVPVERLQPGDMVLTVDEGPQPLRWIGRREVPAQGVMAPIHIRAGTFGPHRALTISPLHRLMIRDPLAELMFGDGEVLVAAKELVNGSSVTRLEGGAVEYVHLLFDRHQVIWSEGLPTESFLPGGQMQHSFEAEIVEEICTLFPELDPETGAGYGPAARRMLSGYEARLWAAEALRAA</sequence>
<dbReference type="Proteomes" id="UP000184932">
    <property type="component" value="Unassembled WGS sequence"/>
</dbReference>
<accession>A0A1N6IEV7</accession>
<dbReference type="InterPro" id="IPR049804">
    <property type="entry name" value="Choice_anch_L"/>
</dbReference>
<protein>
    <submittedName>
        <fullName evidence="3">Hint domain-containing protein</fullName>
    </submittedName>
</protein>
<evidence type="ECO:0000313" key="4">
    <source>
        <dbReference type="Proteomes" id="UP000184932"/>
    </source>
</evidence>
<dbReference type="RefSeq" id="WP_074257943.1">
    <property type="nucleotide sequence ID" value="NZ_FSRL01000002.1"/>
</dbReference>
<dbReference type="Gene3D" id="2.170.16.10">
    <property type="entry name" value="Hedgehog/Intein (Hint) domain"/>
    <property type="match status" value="1"/>
</dbReference>
<dbReference type="Pfam" id="PF13403">
    <property type="entry name" value="Hint_2"/>
    <property type="match status" value="1"/>
</dbReference>
<dbReference type="SUPFAM" id="SSF51294">
    <property type="entry name" value="Hedgehog/intein (Hint) domain"/>
    <property type="match status" value="1"/>
</dbReference>
<evidence type="ECO:0000313" key="3">
    <source>
        <dbReference type="EMBL" id="SIO30550.1"/>
    </source>
</evidence>
<feature type="region of interest" description="Disordered" evidence="1">
    <location>
        <begin position="70"/>
        <end position="93"/>
    </location>
</feature>
<name>A0A1N6IEV7_9RHOB</name>
<feature type="domain" description="Hint" evidence="2">
    <location>
        <begin position="334"/>
        <end position="428"/>
    </location>
</feature>
<dbReference type="OrthoDB" id="6305173at2"/>
<feature type="compositionally biased region" description="Low complexity" evidence="1">
    <location>
        <begin position="72"/>
        <end position="93"/>
    </location>
</feature>
<dbReference type="InterPro" id="IPR036844">
    <property type="entry name" value="Hint_dom_sf"/>
</dbReference>
<dbReference type="AlphaFoldDB" id="A0A1N6IEV7"/>
<dbReference type="NCBIfam" id="NF038133">
    <property type="entry name" value="choice_anch_L"/>
    <property type="match status" value="1"/>
</dbReference>
<keyword evidence="4" id="KW-1185">Reference proteome</keyword>